<dbReference type="PANTHER" id="PTHR33265:SF5">
    <property type="entry name" value="COTTON FIBER PROTEIN"/>
    <property type="match status" value="1"/>
</dbReference>
<keyword evidence="1" id="KW-0732">Signal</keyword>
<dbReference type="Pfam" id="PF05553">
    <property type="entry name" value="DUF761"/>
    <property type="match status" value="1"/>
</dbReference>
<evidence type="ECO:0000313" key="2">
    <source>
        <dbReference type="EMBL" id="KAK9139221.1"/>
    </source>
</evidence>
<protein>
    <recommendedName>
        <fullName evidence="4">Cotton fiber protein</fullName>
    </recommendedName>
</protein>
<dbReference type="EMBL" id="JBBNAG010000004">
    <property type="protein sequence ID" value="KAK9139221.1"/>
    <property type="molecule type" value="Genomic_DNA"/>
</dbReference>
<name>A0AAP0JS28_9MAGN</name>
<proteinExistence type="predicted"/>
<dbReference type="Proteomes" id="UP001419268">
    <property type="component" value="Unassembled WGS sequence"/>
</dbReference>
<gene>
    <name evidence="2" type="ORF">Scep_008902</name>
</gene>
<sequence length="191" mass="22184">MAKTSKRGVFARRAWNLLRLALLWARKGGALKRGLMMDYIKSFKMKNHHHHINSLKEREFSFDETPLFHFKLHRPNYSSSMRLILPCIKPQVDFDFEFDEGGNDNDGIVYVTDDDYPRRSTSASNNFLTYCGDGDEGELMSSSSDQVVVGEGDQGIDVKAEEFIERFYEQMKLQRQVSYLQYTEMLDRGTN</sequence>
<dbReference type="AlphaFoldDB" id="A0AAP0JS28"/>
<organism evidence="2 3">
    <name type="scientific">Stephania cephalantha</name>
    <dbReference type="NCBI Taxonomy" id="152367"/>
    <lineage>
        <taxon>Eukaryota</taxon>
        <taxon>Viridiplantae</taxon>
        <taxon>Streptophyta</taxon>
        <taxon>Embryophyta</taxon>
        <taxon>Tracheophyta</taxon>
        <taxon>Spermatophyta</taxon>
        <taxon>Magnoliopsida</taxon>
        <taxon>Ranunculales</taxon>
        <taxon>Menispermaceae</taxon>
        <taxon>Menispermoideae</taxon>
        <taxon>Cissampelideae</taxon>
        <taxon>Stephania</taxon>
    </lineage>
</organism>
<evidence type="ECO:0008006" key="4">
    <source>
        <dbReference type="Google" id="ProtNLM"/>
    </source>
</evidence>
<comment type="caution">
    <text evidence="2">The sequence shown here is derived from an EMBL/GenBank/DDBJ whole genome shotgun (WGS) entry which is preliminary data.</text>
</comment>
<evidence type="ECO:0000313" key="3">
    <source>
        <dbReference type="Proteomes" id="UP001419268"/>
    </source>
</evidence>
<evidence type="ECO:0000256" key="1">
    <source>
        <dbReference type="SAM" id="SignalP"/>
    </source>
</evidence>
<dbReference type="InterPro" id="IPR008480">
    <property type="entry name" value="DUF761_pln"/>
</dbReference>
<dbReference type="PANTHER" id="PTHR33265">
    <property type="entry name" value="AVR9/CF-9 RAPIDLY ELICITED PROTEIN-RELATED"/>
    <property type="match status" value="1"/>
</dbReference>
<reference evidence="2 3" key="1">
    <citation type="submission" date="2024-01" db="EMBL/GenBank/DDBJ databases">
        <title>Genome assemblies of Stephania.</title>
        <authorList>
            <person name="Yang L."/>
        </authorList>
    </citation>
    <scope>NUCLEOTIDE SEQUENCE [LARGE SCALE GENOMIC DNA]</scope>
    <source>
        <strain evidence="2">JXDWG</strain>
        <tissue evidence="2">Leaf</tissue>
    </source>
</reference>
<feature type="chain" id="PRO_5043003563" description="Cotton fiber protein" evidence="1">
    <location>
        <begin position="31"/>
        <end position="191"/>
    </location>
</feature>
<feature type="signal peptide" evidence="1">
    <location>
        <begin position="1"/>
        <end position="30"/>
    </location>
</feature>
<keyword evidence="3" id="KW-1185">Reference proteome</keyword>
<accession>A0AAP0JS28</accession>